<reference evidence="3" key="3">
    <citation type="journal article" date="2003" name="Mol. Microbiol.">
        <title>Linear plasmid SLP2 of Streptomyces lividans is a composite replicon.</title>
        <authorList>
            <person name="Huang C."/>
            <person name="Chen C."/>
            <person name="Tsai H."/>
            <person name="Chen C."/>
            <person name="Lin Y."/>
            <person name="Chen C.W."/>
        </authorList>
    </citation>
    <scope>NUCLEOTIDE SEQUENCE</scope>
    <source>
        <strain evidence="3">1326</strain>
        <plasmid evidence="3">SLP2</plasmid>
    </source>
</reference>
<dbReference type="EMBL" id="AY225511">
    <property type="protein sequence ID" value="AAO61180.1"/>
    <property type="molecule type" value="Genomic_DNA"/>
</dbReference>
<dbReference type="InterPro" id="IPR000160">
    <property type="entry name" value="GGDEF_dom"/>
</dbReference>
<feature type="signal peptide" evidence="1">
    <location>
        <begin position="1"/>
        <end position="28"/>
    </location>
</feature>
<geneLocation type="plasmid" evidence="3">
    <name>SLP2</name>
</geneLocation>
<dbReference type="Pfam" id="PF00990">
    <property type="entry name" value="GGDEF"/>
    <property type="match status" value="1"/>
</dbReference>
<reference evidence="3" key="2">
    <citation type="journal article" date="2002" name="Mol. Microbiol.">
        <title>The terminal proteins of linear Streptomyces chromosomes and plasmids: a novel class of replication priming proteins.</title>
        <authorList>
            <person name="Yang C.C."/>
            <person name="Huang C.H."/>
            <person name="Li C.Y."/>
            <person name="Tsay Y.G."/>
            <person name="Lee S.C."/>
            <person name="Chen C.W."/>
        </authorList>
    </citation>
    <scope>NUCLEOTIDE SEQUENCE</scope>
    <source>
        <strain evidence="3">1326</strain>
        <plasmid evidence="3">SLP2</plasmid>
    </source>
</reference>
<sequence length="224" mass="24020">MPATAVLRQRSRTFVIAAAVPLALAALADDVRVRRQLHDARHDPLSGLPGRPELLAYTERLLSTTDRDTVHLLMLDGNGFKAINDTYGHATGDAVIQAMGARLARWTAHRTALAARLGGDEFGVVAVLPHQSALADIAALRDQVEQPLHRDGHTLDLAVSIGIARTVDMPSEPADHLLRGADTAMYKVKKGHTEFPYLATVADAYAPSVNGRRAGRTGAHLPLA</sequence>
<dbReference type="InterPro" id="IPR029787">
    <property type="entry name" value="Nucleotide_cyclase"/>
</dbReference>
<dbReference type="AlphaFoldDB" id="Q848D4"/>
<keyword evidence="3" id="KW-0614">Plasmid</keyword>
<accession>Q848D4</accession>
<dbReference type="InterPro" id="IPR043128">
    <property type="entry name" value="Rev_trsase/Diguanyl_cyclase"/>
</dbReference>
<feature type="chain" id="PRO_5038408372" description="GGDEF domain-containing protein" evidence="1">
    <location>
        <begin position="29"/>
        <end position="224"/>
    </location>
</feature>
<gene>
    <name evidence="3" type="primary">SLP2.28</name>
</gene>
<dbReference type="Gene3D" id="3.30.70.270">
    <property type="match status" value="1"/>
</dbReference>
<reference evidence="3" key="1">
    <citation type="journal article" date="1993" name="Mol. Microbiol.">
        <title>The conjugative plasmid SLP2 of Streptomyces lividans is a 50 kb linear molecule.</title>
        <authorList>
            <person name="Chen C.W."/>
            <person name="Yu T.W."/>
            <person name="Lin Y.S."/>
            <person name="Kieser H.M."/>
            <person name="Hopwood D.A."/>
        </authorList>
    </citation>
    <scope>NUCLEOTIDE SEQUENCE</scope>
    <source>
        <strain evidence="3">1326</strain>
        <plasmid evidence="3">SLP2</plasmid>
    </source>
</reference>
<dbReference type="InterPro" id="IPR052155">
    <property type="entry name" value="Biofilm_reg_signaling"/>
</dbReference>
<evidence type="ECO:0000259" key="2">
    <source>
        <dbReference type="PROSITE" id="PS50887"/>
    </source>
</evidence>
<evidence type="ECO:0000313" key="3">
    <source>
        <dbReference type="EMBL" id="AAO61180.1"/>
    </source>
</evidence>
<dbReference type="RefSeq" id="WP_011116831.1">
    <property type="nucleotide sequence ID" value="NC_004933.1"/>
</dbReference>
<dbReference type="PANTHER" id="PTHR44757:SF2">
    <property type="entry name" value="BIOFILM ARCHITECTURE MAINTENANCE PROTEIN MBAA"/>
    <property type="match status" value="1"/>
</dbReference>
<dbReference type="SUPFAM" id="SSF55073">
    <property type="entry name" value="Nucleotide cyclase"/>
    <property type="match status" value="1"/>
</dbReference>
<organism evidence="3">
    <name type="scientific">Streptomyces lividans 1326</name>
    <dbReference type="NCBI Taxonomy" id="1200984"/>
    <lineage>
        <taxon>Bacteria</taxon>
        <taxon>Bacillati</taxon>
        <taxon>Actinomycetota</taxon>
        <taxon>Actinomycetes</taxon>
        <taxon>Kitasatosporales</taxon>
        <taxon>Streptomycetaceae</taxon>
        <taxon>Streptomyces</taxon>
    </lineage>
</organism>
<feature type="domain" description="GGDEF" evidence="2">
    <location>
        <begin position="68"/>
        <end position="200"/>
    </location>
</feature>
<dbReference type="PANTHER" id="PTHR44757">
    <property type="entry name" value="DIGUANYLATE CYCLASE DGCP"/>
    <property type="match status" value="1"/>
</dbReference>
<dbReference type="CDD" id="cd01949">
    <property type="entry name" value="GGDEF"/>
    <property type="match status" value="1"/>
</dbReference>
<protein>
    <recommendedName>
        <fullName evidence="2">GGDEF domain-containing protein</fullName>
    </recommendedName>
</protein>
<dbReference type="PROSITE" id="PS50887">
    <property type="entry name" value="GGDEF"/>
    <property type="match status" value="1"/>
</dbReference>
<evidence type="ECO:0000256" key="1">
    <source>
        <dbReference type="SAM" id="SignalP"/>
    </source>
</evidence>
<dbReference type="NCBIfam" id="TIGR00254">
    <property type="entry name" value="GGDEF"/>
    <property type="match status" value="1"/>
</dbReference>
<name>Q848D4_STRLI</name>
<dbReference type="SMART" id="SM00267">
    <property type="entry name" value="GGDEF"/>
    <property type="match status" value="1"/>
</dbReference>
<proteinExistence type="predicted"/>
<keyword evidence="1" id="KW-0732">Signal</keyword>